<evidence type="ECO:0000313" key="1">
    <source>
        <dbReference type="EMBL" id="RNA24147.1"/>
    </source>
</evidence>
<proteinExistence type="predicted"/>
<organism evidence="1 2">
    <name type="scientific">Brachionus plicatilis</name>
    <name type="common">Marine rotifer</name>
    <name type="synonym">Brachionus muelleri</name>
    <dbReference type="NCBI Taxonomy" id="10195"/>
    <lineage>
        <taxon>Eukaryota</taxon>
        <taxon>Metazoa</taxon>
        <taxon>Spiralia</taxon>
        <taxon>Gnathifera</taxon>
        <taxon>Rotifera</taxon>
        <taxon>Eurotatoria</taxon>
        <taxon>Monogononta</taxon>
        <taxon>Pseudotrocha</taxon>
        <taxon>Ploima</taxon>
        <taxon>Brachionidae</taxon>
        <taxon>Brachionus</taxon>
    </lineage>
</organism>
<evidence type="ECO:0000313" key="2">
    <source>
        <dbReference type="Proteomes" id="UP000276133"/>
    </source>
</evidence>
<dbReference type="Proteomes" id="UP000276133">
    <property type="component" value="Unassembled WGS sequence"/>
</dbReference>
<dbReference type="AlphaFoldDB" id="A0A3M7RL79"/>
<accession>A0A3M7RL79</accession>
<gene>
    <name evidence="1" type="ORF">BpHYR1_028011</name>
</gene>
<dbReference type="EMBL" id="REGN01003165">
    <property type="protein sequence ID" value="RNA24147.1"/>
    <property type="molecule type" value="Genomic_DNA"/>
</dbReference>
<sequence length="100" mass="11814">MSILSPHLYAVQVLNPFFKIELKSNQDNQRIKNILEKKQRNLVMVEELISMSIFGFKTQLWKVCLVGKKEIILLKILKQKIIFKWRISNFKIALILTLKS</sequence>
<protein>
    <submittedName>
        <fullName evidence="1">Uncharacterized protein</fullName>
    </submittedName>
</protein>
<comment type="caution">
    <text evidence="1">The sequence shown here is derived from an EMBL/GenBank/DDBJ whole genome shotgun (WGS) entry which is preliminary data.</text>
</comment>
<reference evidence="1 2" key="1">
    <citation type="journal article" date="2018" name="Sci. Rep.">
        <title>Genomic signatures of local adaptation to the degree of environmental predictability in rotifers.</title>
        <authorList>
            <person name="Franch-Gras L."/>
            <person name="Hahn C."/>
            <person name="Garcia-Roger E.M."/>
            <person name="Carmona M.J."/>
            <person name="Serra M."/>
            <person name="Gomez A."/>
        </authorList>
    </citation>
    <scope>NUCLEOTIDE SEQUENCE [LARGE SCALE GENOMIC DNA]</scope>
    <source>
        <strain evidence="1">HYR1</strain>
    </source>
</reference>
<name>A0A3M7RL79_BRAPC</name>
<keyword evidence="2" id="KW-1185">Reference proteome</keyword>